<dbReference type="PANTHER" id="PTHR34504:SF2">
    <property type="entry name" value="UPF0150 PROTEIN SSL0259"/>
    <property type="match status" value="1"/>
</dbReference>
<dbReference type="KEGG" id="alam:RT761_01472"/>
<keyword evidence="3" id="KW-1185">Reference proteome</keyword>
<evidence type="ECO:0000259" key="1">
    <source>
        <dbReference type="Pfam" id="PF15919"/>
    </source>
</evidence>
<dbReference type="InterPro" id="IPR051404">
    <property type="entry name" value="TA_system_antitoxin"/>
</dbReference>
<protein>
    <recommendedName>
        <fullName evidence="1">HicB-like antitoxin of toxin-antitoxin system domain-containing protein</fullName>
    </recommendedName>
</protein>
<dbReference type="InterPro" id="IPR031807">
    <property type="entry name" value="HicB-like"/>
</dbReference>
<evidence type="ECO:0000313" key="2">
    <source>
        <dbReference type="EMBL" id="QPM68255.1"/>
    </source>
</evidence>
<feature type="domain" description="HicB-like antitoxin of toxin-antitoxin system" evidence="1">
    <location>
        <begin position="6"/>
        <end position="69"/>
    </location>
</feature>
<proteinExistence type="predicted"/>
<dbReference type="AlphaFoldDB" id="A0A7T1ALR0"/>
<name>A0A7T1ALR0_ATRLM</name>
<dbReference type="Proteomes" id="UP000594463">
    <property type="component" value="Chromosome"/>
</dbReference>
<dbReference type="InterPro" id="IPR035069">
    <property type="entry name" value="TTHA1013/TTHA0281-like"/>
</dbReference>
<organism evidence="2 3">
    <name type="scientific">Atribacter laminatus</name>
    <dbReference type="NCBI Taxonomy" id="2847778"/>
    <lineage>
        <taxon>Bacteria</taxon>
        <taxon>Pseudomonadati</taxon>
        <taxon>Atribacterota</taxon>
        <taxon>Atribacteria</taxon>
        <taxon>Atribacterales</taxon>
        <taxon>Atribacteraceae</taxon>
        <taxon>Atribacter</taxon>
    </lineage>
</organism>
<dbReference type="RefSeq" id="WP_218110769.1">
    <property type="nucleotide sequence ID" value="NZ_CP065383.1"/>
</dbReference>
<dbReference type="SUPFAM" id="SSF143100">
    <property type="entry name" value="TTHA1013/TTHA0281-like"/>
    <property type="match status" value="1"/>
</dbReference>
<dbReference type="Pfam" id="PF15919">
    <property type="entry name" value="HicB_lk_antitox"/>
    <property type="match status" value="1"/>
</dbReference>
<reference evidence="2 3" key="1">
    <citation type="journal article" date="2021" name="Nat. Commun.">
        <title>Isolation of a member of the candidate phylum Atribacteria reveals a unique cell membrane structure.</title>
        <authorList>
            <person name="Taiki K."/>
            <person name="Nobu M.K."/>
            <person name="Kusada H."/>
            <person name="Meng X.-Y."/>
            <person name="Hosoki N."/>
            <person name="Uematsu K."/>
            <person name="Yoshioka H."/>
            <person name="Kamagata Y."/>
            <person name="Tamaki H."/>
        </authorList>
    </citation>
    <scope>NUCLEOTIDE SEQUENCE [LARGE SCALE GENOMIC DNA]</scope>
    <source>
        <strain evidence="2 3">RT761</strain>
    </source>
</reference>
<evidence type="ECO:0000313" key="3">
    <source>
        <dbReference type="Proteomes" id="UP000594463"/>
    </source>
</evidence>
<accession>A0A7T1ALR0</accession>
<dbReference type="EMBL" id="CP065383">
    <property type="protein sequence ID" value="QPM68255.1"/>
    <property type="molecule type" value="Genomic_DNA"/>
</dbReference>
<gene>
    <name evidence="2" type="ORF">RT761_01472</name>
</gene>
<dbReference type="PANTHER" id="PTHR34504">
    <property type="entry name" value="ANTITOXIN HICB"/>
    <property type="match status" value="1"/>
</dbReference>
<sequence length="78" mass="8811">MRVLNYRVLLRKEKEGGFTVIVTSLPGCVTYGETLEEALAMAREAIELYLDSLIAEGEEIPTDETTLEYTLSLQREDL</sequence>
<dbReference type="Gene3D" id="3.30.160.250">
    <property type="match status" value="1"/>
</dbReference>